<dbReference type="InterPro" id="IPR050314">
    <property type="entry name" value="Glycosyl_Hydrlase_18"/>
</dbReference>
<keyword evidence="6" id="KW-0119">Carbohydrate metabolism</keyword>
<keyword evidence="5" id="KW-0146">Chitin degradation</keyword>
<feature type="chain" id="PRO_5014956772" description="chitinase" evidence="10">
    <location>
        <begin position="23"/>
        <end position="858"/>
    </location>
</feature>
<dbReference type="CDD" id="cd02848">
    <property type="entry name" value="E_set_Chitinase_N"/>
    <property type="match status" value="1"/>
</dbReference>
<dbReference type="InterPro" id="IPR014756">
    <property type="entry name" value="Ig_E-set"/>
</dbReference>
<dbReference type="SUPFAM" id="SSF51445">
    <property type="entry name" value="(Trans)glycosidases"/>
    <property type="match status" value="1"/>
</dbReference>
<keyword evidence="13" id="KW-1185">Reference proteome</keyword>
<dbReference type="Pfam" id="PF08329">
    <property type="entry name" value="ChitinaseA_N"/>
    <property type="match status" value="1"/>
</dbReference>
<dbReference type="InterPro" id="IPR017853">
    <property type="entry name" value="GH"/>
</dbReference>
<dbReference type="InterPro" id="IPR001223">
    <property type="entry name" value="Glyco_hydro18_cat"/>
</dbReference>
<dbReference type="PROSITE" id="PS01095">
    <property type="entry name" value="GH18_1"/>
    <property type="match status" value="1"/>
</dbReference>
<dbReference type="EC" id="3.2.1.14" evidence="3"/>
<evidence type="ECO:0000256" key="7">
    <source>
        <dbReference type="ARBA" id="ARBA00023295"/>
    </source>
</evidence>
<dbReference type="InterPro" id="IPR011583">
    <property type="entry name" value="Chitinase_II/V-like_cat"/>
</dbReference>
<dbReference type="InterPro" id="IPR013540">
    <property type="entry name" value="ChitinaseA_N"/>
</dbReference>
<dbReference type="CDD" id="cd12215">
    <property type="entry name" value="ChiC_BD"/>
    <property type="match status" value="2"/>
</dbReference>
<evidence type="ECO:0000256" key="6">
    <source>
        <dbReference type="ARBA" id="ARBA00023277"/>
    </source>
</evidence>
<dbReference type="PROSITE" id="PS51910">
    <property type="entry name" value="GH18_2"/>
    <property type="match status" value="1"/>
</dbReference>
<dbReference type="GO" id="GO:0008061">
    <property type="term" value="F:chitin binding"/>
    <property type="evidence" value="ECO:0007669"/>
    <property type="project" value="InterPro"/>
</dbReference>
<dbReference type="GO" id="GO:0005576">
    <property type="term" value="C:extracellular region"/>
    <property type="evidence" value="ECO:0007669"/>
    <property type="project" value="InterPro"/>
</dbReference>
<accession>A0A2N4UP48</accession>
<evidence type="ECO:0000256" key="9">
    <source>
        <dbReference type="RuleBase" id="RU000489"/>
    </source>
</evidence>
<keyword evidence="8" id="KW-0624">Polysaccharide degradation</keyword>
<keyword evidence="4 9" id="KW-0378">Hydrolase</keyword>
<dbReference type="PANTHER" id="PTHR11177:SF317">
    <property type="entry name" value="CHITINASE 12-RELATED"/>
    <property type="match status" value="1"/>
</dbReference>
<dbReference type="SMART" id="SM00636">
    <property type="entry name" value="Glyco_18"/>
    <property type="match status" value="1"/>
</dbReference>
<dbReference type="SUPFAM" id="SSF81296">
    <property type="entry name" value="E set domains"/>
    <property type="match status" value="1"/>
</dbReference>
<dbReference type="Gene3D" id="2.10.10.20">
    <property type="entry name" value="Carbohydrate-binding module superfamily 5/12"/>
    <property type="match status" value="2"/>
</dbReference>
<proteinExistence type="inferred from homology"/>
<reference evidence="12 13" key="1">
    <citation type="journal article" date="2018" name="Syst. Appl. Microbiol.">
        <title>Photobacterium carnosum sp. nov., isolated from spoiled modified atmosphere packaged poultry meat.</title>
        <authorList>
            <person name="Hilgarth M."/>
            <person name="Fuertes S."/>
            <person name="Ehrmann M."/>
            <person name="Vogel R.F."/>
        </authorList>
    </citation>
    <scope>NUCLEOTIDE SEQUENCE [LARGE SCALE GENOMIC DNA]</scope>
    <source>
        <strain evidence="12 13">TMW 2.2021</strain>
    </source>
</reference>
<dbReference type="SUPFAM" id="SSF51055">
    <property type="entry name" value="Carbohydrate binding domain"/>
    <property type="match status" value="2"/>
</dbReference>
<dbReference type="RefSeq" id="WP_101769762.1">
    <property type="nucleotide sequence ID" value="NZ_BPPU01000002.1"/>
</dbReference>
<dbReference type="Pfam" id="PF02839">
    <property type="entry name" value="CBM_5_12"/>
    <property type="match status" value="1"/>
</dbReference>
<dbReference type="SUPFAM" id="SSF49299">
    <property type="entry name" value="PKD domain"/>
    <property type="match status" value="1"/>
</dbReference>
<dbReference type="GO" id="GO:0000272">
    <property type="term" value="P:polysaccharide catabolic process"/>
    <property type="evidence" value="ECO:0007669"/>
    <property type="project" value="UniProtKB-KW"/>
</dbReference>
<dbReference type="EMBL" id="NPIB01000024">
    <property type="protein sequence ID" value="PLC56791.1"/>
    <property type="molecule type" value="Genomic_DNA"/>
</dbReference>
<evidence type="ECO:0000256" key="3">
    <source>
        <dbReference type="ARBA" id="ARBA00012729"/>
    </source>
</evidence>
<evidence type="ECO:0000256" key="10">
    <source>
        <dbReference type="SAM" id="SignalP"/>
    </source>
</evidence>
<feature type="signal peptide" evidence="10">
    <location>
        <begin position="1"/>
        <end position="22"/>
    </location>
</feature>
<organism evidence="12 13">
    <name type="scientific">Photobacterium carnosum</name>
    <dbReference type="NCBI Taxonomy" id="2023717"/>
    <lineage>
        <taxon>Bacteria</taxon>
        <taxon>Pseudomonadati</taxon>
        <taxon>Pseudomonadota</taxon>
        <taxon>Gammaproteobacteria</taxon>
        <taxon>Vibrionales</taxon>
        <taxon>Vibrionaceae</taxon>
        <taxon>Photobacterium</taxon>
    </lineage>
</organism>
<dbReference type="PANTHER" id="PTHR11177">
    <property type="entry name" value="CHITINASE"/>
    <property type="match status" value="1"/>
</dbReference>
<dbReference type="CDD" id="cd06548">
    <property type="entry name" value="GH18_chitinase"/>
    <property type="match status" value="1"/>
</dbReference>
<evidence type="ECO:0000256" key="4">
    <source>
        <dbReference type="ARBA" id="ARBA00022801"/>
    </source>
</evidence>
<gene>
    <name evidence="12" type="ORF">CIK00_16505</name>
</gene>
<comment type="catalytic activity">
    <reaction evidence="1">
        <text>Random endo-hydrolysis of N-acetyl-beta-D-glucosaminide (1-&gt;4)-beta-linkages in chitin and chitodextrins.</text>
        <dbReference type="EC" id="3.2.1.14"/>
    </reaction>
</comment>
<dbReference type="InterPro" id="IPR029070">
    <property type="entry name" value="Chitinase_insertion_sf"/>
</dbReference>
<protein>
    <recommendedName>
        <fullName evidence="3">chitinase</fullName>
        <ecNumber evidence="3">3.2.1.14</ecNumber>
    </recommendedName>
</protein>
<dbReference type="InterPro" id="IPR001579">
    <property type="entry name" value="Glyco_hydro_18_chit_AS"/>
</dbReference>
<feature type="domain" description="GH18" evidence="11">
    <location>
        <begin position="156"/>
        <end position="558"/>
    </location>
</feature>
<evidence type="ECO:0000313" key="12">
    <source>
        <dbReference type="EMBL" id="PLC56791.1"/>
    </source>
</evidence>
<dbReference type="GO" id="GO:0030246">
    <property type="term" value="F:carbohydrate binding"/>
    <property type="evidence" value="ECO:0007669"/>
    <property type="project" value="InterPro"/>
</dbReference>
<dbReference type="GO" id="GO:0006032">
    <property type="term" value="P:chitin catabolic process"/>
    <property type="evidence" value="ECO:0007669"/>
    <property type="project" value="UniProtKB-KW"/>
</dbReference>
<keyword evidence="7 9" id="KW-0326">Glycosidase</keyword>
<dbReference type="InterPro" id="IPR003610">
    <property type="entry name" value="CBM5/12"/>
</dbReference>
<dbReference type="InterPro" id="IPR013783">
    <property type="entry name" value="Ig-like_fold"/>
</dbReference>
<dbReference type="SMART" id="SM00495">
    <property type="entry name" value="ChtBD3"/>
    <property type="match status" value="2"/>
</dbReference>
<evidence type="ECO:0000256" key="1">
    <source>
        <dbReference type="ARBA" id="ARBA00000822"/>
    </source>
</evidence>
<dbReference type="AlphaFoldDB" id="A0A2N4UP48"/>
<evidence type="ECO:0000256" key="8">
    <source>
        <dbReference type="ARBA" id="ARBA00023326"/>
    </source>
</evidence>
<evidence type="ECO:0000313" key="13">
    <source>
        <dbReference type="Proteomes" id="UP000234420"/>
    </source>
</evidence>
<keyword evidence="10" id="KW-0732">Signal</keyword>
<evidence type="ECO:0000256" key="5">
    <source>
        <dbReference type="ARBA" id="ARBA00023024"/>
    </source>
</evidence>
<comment type="caution">
    <text evidence="12">The sequence shown here is derived from an EMBL/GenBank/DDBJ whole genome shotgun (WGS) entry which is preliminary data.</text>
</comment>
<dbReference type="Gene3D" id="3.20.20.80">
    <property type="entry name" value="Glycosidases"/>
    <property type="match status" value="1"/>
</dbReference>
<comment type="similarity">
    <text evidence="2">Belongs to the glycosyl hydrolase 18 family. Chitinase class II subfamily.</text>
</comment>
<dbReference type="Gene3D" id="3.10.50.10">
    <property type="match status" value="1"/>
</dbReference>
<dbReference type="Gene3D" id="2.60.40.10">
    <property type="entry name" value="Immunoglobulins"/>
    <property type="match status" value="3"/>
</dbReference>
<dbReference type="Pfam" id="PF00704">
    <property type="entry name" value="Glyco_hydro_18"/>
    <property type="match status" value="1"/>
</dbReference>
<dbReference type="GO" id="GO:0008843">
    <property type="term" value="F:endochitinase activity"/>
    <property type="evidence" value="ECO:0007669"/>
    <property type="project" value="UniProtKB-EC"/>
</dbReference>
<dbReference type="InterPro" id="IPR036573">
    <property type="entry name" value="CBM_sf_5/12"/>
</dbReference>
<evidence type="ECO:0000259" key="11">
    <source>
        <dbReference type="PROSITE" id="PS51910"/>
    </source>
</evidence>
<evidence type="ECO:0000256" key="2">
    <source>
        <dbReference type="ARBA" id="ARBA00009121"/>
    </source>
</evidence>
<dbReference type="InterPro" id="IPR035986">
    <property type="entry name" value="PKD_dom_sf"/>
</dbReference>
<name>A0A2N4UP48_9GAMM</name>
<dbReference type="SUPFAM" id="SSF54556">
    <property type="entry name" value="Chitinase insertion domain"/>
    <property type="match status" value="1"/>
</dbReference>
<sequence>MKNKALLALMISTALFSGQSQAAAPGKPTIGWGDYKFSLVELNRDEIAYSKIVKALHDEITVDVSWDAYSGEPATTARVLINGSEVWIGDGAAKSASFKMNKGGRYKMQIELSNKDGSVVSDEKLLLIADTDGSHLEPLKTEFIENNKAYPNTTNKVVGTYFVEWGVYGRKYTVDMLPAKNLTHILYGFVPMCGGDGINDSLKTISGSFEALQKACAGTNDFELAIHDPWAAIQKGQTGVDDWSDPYKGNFGQLMALKQANPDLKILPSIGGWTLSDPFFFMDDDAKRATFVASAKRYLQTWKFFDGLDIDFEFPGGEGANPALGNKDKDGKTYNLILKDLRTMLDELSAETGRKYELTSAISAGPDKIAVIDYNESQQYLDNIFVMSYDFYGAFDLNDLNHQTALHKSSLKEETKYYTSLGIDAMLAQGVEPKKLVVGVAAYGRGWTGVSGYTEGNPFSGKATGPIKGTWENGVLDYRDIANNHMGEGWTYSYDEQAEAPYLFNASSGDLITYDNARSAIAKGNYALENNLGGVFSWEIDADNGDILNAMHEGLGHGNTTPPVEPENQAPVAHAGADITVIGSRTVILDGTKSYDPEREILTYQWQQTAGNKVAIVNADTAKAEIDVTATESDQEYTFVLTVTDIEGLTATDSIVIAHTPQQENHAPVVTLDRLYKVKSGETLNITAQATDADNDALIFDWTIPTDLAVIGSHNAETITLKAPQLEQDTTYEIVVSVTDGELDAQANSVITVAKKVGGDVVDPEEGQYPAWNKVTIYTTETVSHNGLVYQSKWWNQASEPTPSNETWKLISDVQLGWDTNIAYSGGDITTHLNASWEAKWWTKGDEPGKADVWVKVK</sequence>
<dbReference type="Pfam" id="PF22352">
    <property type="entry name" value="K319L-like_PKD"/>
    <property type="match status" value="1"/>
</dbReference>
<dbReference type="Proteomes" id="UP000234420">
    <property type="component" value="Unassembled WGS sequence"/>
</dbReference>